<accession>A0A9W6ZP65</accession>
<organism evidence="1 2">
    <name type="scientific">Triparma strigata</name>
    <dbReference type="NCBI Taxonomy" id="1606541"/>
    <lineage>
        <taxon>Eukaryota</taxon>
        <taxon>Sar</taxon>
        <taxon>Stramenopiles</taxon>
        <taxon>Ochrophyta</taxon>
        <taxon>Bolidophyceae</taxon>
        <taxon>Parmales</taxon>
        <taxon>Triparmaceae</taxon>
        <taxon>Triparma</taxon>
    </lineage>
</organism>
<dbReference type="Proteomes" id="UP001165085">
    <property type="component" value="Unassembled WGS sequence"/>
</dbReference>
<dbReference type="AlphaFoldDB" id="A0A9W6ZP65"/>
<reference evidence="2" key="1">
    <citation type="journal article" date="2023" name="Commun. Biol.">
        <title>Genome analysis of Parmales, the sister group of diatoms, reveals the evolutionary specialization of diatoms from phago-mixotrophs to photoautotrophs.</title>
        <authorList>
            <person name="Ban H."/>
            <person name="Sato S."/>
            <person name="Yoshikawa S."/>
            <person name="Yamada K."/>
            <person name="Nakamura Y."/>
            <person name="Ichinomiya M."/>
            <person name="Sato N."/>
            <person name="Blanc-Mathieu R."/>
            <person name="Endo H."/>
            <person name="Kuwata A."/>
            <person name="Ogata H."/>
        </authorList>
    </citation>
    <scope>NUCLEOTIDE SEQUENCE [LARGE SCALE GENOMIC DNA]</scope>
    <source>
        <strain evidence="2">NIES 3701</strain>
    </source>
</reference>
<keyword evidence="2" id="KW-1185">Reference proteome</keyword>
<evidence type="ECO:0000313" key="1">
    <source>
        <dbReference type="EMBL" id="GMH55556.1"/>
    </source>
</evidence>
<proteinExistence type="predicted"/>
<evidence type="ECO:0000313" key="2">
    <source>
        <dbReference type="Proteomes" id="UP001165085"/>
    </source>
</evidence>
<dbReference type="OrthoDB" id="191566at2759"/>
<comment type="caution">
    <text evidence="1">The sequence shown here is derived from an EMBL/GenBank/DDBJ whole genome shotgun (WGS) entry which is preliminary data.</text>
</comment>
<sequence>MSGSVDYSQVHAESLTSSRNLKSIAAILIPTSAPLLVANVRTQPTLCFTATALAILLMRMSVNTNKQAATCKISFKKDAEKKAIENVTITSLSNRFVRISMGLCHVLGAVAYALRSFDGHAAPISWALVTGQCVVSGVWISSGKNGQ</sequence>
<dbReference type="EMBL" id="BRXY01000034">
    <property type="protein sequence ID" value="GMH55556.1"/>
    <property type="molecule type" value="Genomic_DNA"/>
</dbReference>
<protein>
    <submittedName>
        <fullName evidence="1">Uncharacterized protein</fullName>
    </submittedName>
</protein>
<gene>
    <name evidence="1" type="ORF">TrST_g6465</name>
</gene>
<name>A0A9W6ZP65_9STRA</name>